<name>A0ABQ6NDN2_9STRA</name>
<dbReference type="InterPro" id="IPR008963">
    <property type="entry name" value="Purple_acid_Pase-like_N"/>
</dbReference>
<dbReference type="Gene3D" id="3.60.21.10">
    <property type="match status" value="1"/>
</dbReference>
<dbReference type="Proteomes" id="UP001165060">
    <property type="component" value="Unassembled WGS sequence"/>
</dbReference>
<dbReference type="SUPFAM" id="SSF49363">
    <property type="entry name" value="Purple acid phosphatase, N-terminal domain"/>
    <property type="match status" value="1"/>
</dbReference>
<feature type="domain" description="Calcineurin-like phosphoesterase" evidence="3">
    <location>
        <begin position="137"/>
        <end position="389"/>
    </location>
</feature>
<dbReference type="Gene3D" id="2.60.40.380">
    <property type="entry name" value="Purple acid phosphatase-like, N-terminal"/>
    <property type="match status" value="1"/>
</dbReference>
<comment type="caution">
    <text evidence="5">The sequence shown here is derived from an EMBL/GenBank/DDBJ whole genome shotgun (WGS) entry which is preliminary data.</text>
</comment>
<evidence type="ECO:0000313" key="5">
    <source>
        <dbReference type="EMBL" id="GMI57563.1"/>
    </source>
</evidence>
<accession>A0ABQ6NDN2</accession>
<dbReference type="Pfam" id="PF00149">
    <property type="entry name" value="Metallophos"/>
    <property type="match status" value="1"/>
</dbReference>
<dbReference type="InterPro" id="IPR004843">
    <property type="entry name" value="Calcineurin-like_PHP"/>
</dbReference>
<sequence length="466" mass="50554">MTRVVSCALALALAHVGLSANVPEQIHIMYGGDVSNDNMLSGMSVTFSTKSKPSASSISYGASASDLATSIPTRSTTQYHPDGTYHHEAVIPSLDCAAYPAGSPVFYQAHADSDSSAPLSFASSGCSRDAADKPLNLAIFGDWGYMDSDRRPMKIPATGDEFKGLFKEWSAQHTMDRLQTWKQEKAMDAMWILGDVGYIDDSYAHAPLSFTYEKDFDGFMNWIQNLTSAIPTAVSPGNHESECHSPSCVTQYLKHGRHLSNFTAFNTRFNMPSAQSGGSREGTNMWYSFNMGPAHIVSMNTETDFSGAEEETTGDAGIPYLKAGGFGVGTEYLDWLDADLAAATADPATKWIVVGGHRPFASAHIEETFKPIFDKYRVHMYFAGHAHSYKRSAPVAGETVHVVAGGAGCDEMGPPQEELFAQCTLDWSVESDKYSVGLLSISDEKLSWKLVNSEDGSVIDQLDVTE</sequence>
<proteinExistence type="inferred from homology"/>
<dbReference type="Pfam" id="PF14008">
    <property type="entry name" value="Metallophos_C"/>
    <property type="match status" value="1"/>
</dbReference>
<evidence type="ECO:0000259" key="3">
    <source>
        <dbReference type="Pfam" id="PF00149"/>
    </source>
</evidence>
<comment type="catalytic activity">
    <reaction evidence="2">
        <text>a phosphate monoester + H2O = an alcohol + phosphate</text>
        <dbReference type="Rhea" id="RHEA:15017"/>
        <dbReference type="ChEBI" id="CHEBI:15377"/>
        <dbReference type="ChEBI" id="CHEBI:30879"/>
        <dbReference type="ChEBI" id="CHEBI:43474"/>
        <dbReference type="ChEBI" id="CHEBI:67140"/>
        <dbReference type="EC" id="3.1.3.2"/>
    </reaction>
</comment>
<comment type="similarity">
    <text evidence="2">Belongs to the metallophosphoesterase superfamily. Purple acid phosphatase family.</text>
</comment>
<dbReference type="EMBL" id="BRYB01006434">
    <property type="protein sequence ID" value="GMI57563.1"/>
    <property type="molecule type" value="Genomic_DNA"/>
</dbReference>
<dbReference type="InterPro" id="IPR029052">
    <property type="entry name" value="Metallo-depent_PP-like"/>
</dbReference>
<keyword evidence="2" id="KW-0378">Hydrolase</keyword>
<evidence type="ECO:0000313" key="6">
    <source>
        <dbReference type="Proteomes" id="UP001165060"/>
    </source>
</evidence>
<reference evidence="5 6" key="1">
    <citation type="journal article" date="2023" name="Commun. Biol.">
        <title>Genome analysis of Parmales, the sister group of diatoms, reveals the evolutionary specialization of diatoms from phago-mixotrophs to photoautotrophs.</title>
        <authorList>
            <person name="Ban H."/>
            <person name="Sato S."/>
            <person name="Yoshikawa S."/>
            <person name="Yamada K."/>
            <person name="Nakamura Y."/>
            <person name="Ichinomiya M."/>
            <person name="Sato N."/>
            <person name="Blanc-Mathieu R."/>
            <person name="Endo H."/>
            <person name="Kuwata A."/>
            <person name="Ogata H."/>
        </authorList>
    </citation>
    <scope>NUCLEOTIDE SEQUENCE [LARGE SCALE GENOMIC DNA]</scope>
</reference>
<gene>
    <name evidence="5" type="ORF">TeGR_g8162</name>
</gene>
<feature type="domain" description="Purple acid phosphatase C-terminal" evidence="4">
    <location>
        <begin position="399"/>
        <end position="461"/>
    </location>
</feature>
<dbReference type="SUPFAM" id="SSF56300">
    <property type="entry name" value="Metallo-dependent phosphatases"/>
    <property type="match status" value="1"/>
</dbReference>
<feature type="signal peptide" evidence="2">
    <location>
        <begin position="1"/>
        <end position="19"/>
    </location>
</feature>
<organism evidence="5 6">
    <name type="scientific">Tetraparma gracilis</name>
    <dbReference type="NCBI Taxonomy" id="2962635"/>
    <lineage>
        <taxon>Eukaryota</taxon>
        <taxon>Sar</taxon>
        <taxon>Stramenopiles</taxon>
        <taxon>Ochrophyta</taxon>
        <taxon>Bolidophyceae</taxon>
        <taxon>Parmales</taxon>
        <taxon>Triparmaceae</taxon>
        <taxon>Tetraparma</taxon>
    </lineage>
</organism>
<evidence type="ECO:0000256" key="2">
    <source>
        <dbReference type="RuleBase" id="RU361203"/>
    </source>
</evidence>
<evidence type="ECO:0000259" key="4">
    <source>
        <dbReference type="Pfam" id="PF14008"/>
    </source>
</evidence>
<dbReference type="PANTHER" id="PTHR45867">
    <property type="entry name" value="PURPLE ACID PHOSPHATASE"/>
    <property type="match status" value="1"/>
</dbReference>
<dbReference type="InterPro" id="IPR025733">
    <property type="entry name" value="PAPs_C"/>
</dbReference>
<evidence type="ECO:0000256" key="1">
    <source>
        <dbReference type="ARBA" id="ARBA00022729"/>
    </source>
</evidence>
<keyword evidence="1 2" id="KW-0732">Signal</keyword>
<dbReference type="EC" id="3.1.3.2" evidence="2"/>
<protein>
    <recommendedName>
        <fullName evidence="2">Purple acid phosphatase</fullName>
        <ecNumber evidence="2">3.1.3.2</ecNumber>
    </recommendedName>
</protein>
<feature type="chain" id="PRO_5044955832" description="Purple acid phosphatase" evidence="2">
    <location>
        <begin position="20"/>
        <end position="466"/>
    </location>
</feature>
<keyword evidence="6" id="KW-1185">Reference proteome</keyword>
<dbReference type="PANTHER" id="PTHR45867:SF3">
    <property type="entry name" value="ACID PHOSPHATASE TYPE 7"/>
    <property type="match status" value="1"/>
</dbReference>